<name>K4LFL6_THEPS</name>
<dbReference type="AlphaFoldDB" id="K4LFL6"/>
<accession>K4LFL6</accession>
<evidence type="ECO:0000313" key="2">
    <source>
        <dbReference type="Proteomes" id="UP000000467"/>
    </source>
</evidence>
<keyword evidence="2" id="KW-1185">Reference proteome</keyword>
<dbReference type="RefSeq" id="WP_015050543.1">
    <property type="nucleotide sequence ID" value="NC_018870.1"/>
</dbReference>
<reference evidence="1 2" key="1">
    <citation type="journal article" date="2012" name="BMC Genomics">
        <title>Genome-guided analysis of physiological and morphological traits of the fermentative acetate oxidizer Thermacetogenium phaeum.</title>
        <authorList>
            <person name="Oehler D."/>
            <person name="Poehlein A."/>
            <person name="Leimbach A."/>
            <person name="Muller N."/>
            <person name="Daniel R."/>
            <person name="Gottschalk G."/>
            <person name="Schink B."/>
        </authorList>
    </citation>
    <scope>NUCLEOTIDE SEQUENCE [LARGE SCALE GENOMIC DNA]</scope>
    <source>
        <strain evidence="2">ATCC BAA-254 / DSM 26808 / PB</strain>
    </source>
</reference>
<evidence type="ECO:0000313" key="1">
    <source>
        <dbReference type="EMBL" id="AFV11663.1"/>
    </source>
</evidence>
<gene>
    <name evidence="1" type="ordered locus">Tph_c14540</name>
</gene>
<proteinExistence type="predicted"/>
<protein>
    <submittedName>
        <fullName evidence="1">Putative IS4-like transposase</fullName>
    </submittedName>
</protein>
<organism evidence="1 2">
    <name type="scientific">Thermacetogenium phaeum (strain ATCC BAA-254 / DSM 26808 / PB)</name>
    <dbReference type="NCBI Taxonomy" id="1089553"/>
    <lineage>
        <taxon>Bacteria</taxon>
        <taxon>Bacillati</taxon>
        <taxon>Bacillota</taxon>
        <taxon>Clostridia</taxon>
        <taxon>Thermoanaerobacterales</taxon>
        <taxon>Thermoanaerobacteraceae</taxon>
        <taxon>Thermacetogenium</taxon>
    </lineage>
</organism>
<dbReference type="KEGG" id="tpz:Tph_c14540"/>
<dbReference type="EMBL" id="CP003732">
    <property type="protein sequence ID" value="AFV11663.1"/>
    <property type="molecule type" value="Genomic_DNA"/>
</dbReference>
<dbReference type="Proteomes" id="UP000000467">
    <property type="component" value="Chromosome"/>
</dbReference>
<dbReference type="eggNOG" id="COG5421">
    <property type="taxonomic scope" value="Bacteria"/>
</dbReference>
<sequence>MIETRESELPSACDELAKRKFFCEADAKKELEIFLAKHASPLFELKIEIKEEQVIKRRVRRNLAKESKPLTIPGKRKSFNPTGTMLLEMLKPLTIATIETDSGFIHQVSENQLTEDIRRLLHLAGFSEEIYSCTNYGRSPYANKLLLGAFFSHQ</sequence>
<dbReference type="HOGENOM" id="CLU_1703407_0_0_9"/>